<name>A0A7X2ILC0_9BURK</name>
<dbReference type="PROSITE" id="PS50887">
    <property type="entry name" value="GGDEF"/>
    <property type="match status" value="1"/>
</dbReference>
<evidence type="ECO:0000256" key="2">
    <source>
        <dbReference type="ARBA" id="ARBA00034247"/>
    </source>
</evidence>
<dbReference type="PANTHER" id="PTHR45138:SF9">
    <property type="entry name" value="DIGUANYLATE CYCLASE DGCM-RELATED"/>
    <property type="match status" value="1"/>
</dbReference>
<feature type="transmembrane region" description="Helical" evidence="3">
    <location>
        <begin position="108"/>
        <end position="129"/>
    </location>
</feature>
<evidence type="ECO:0000313" key="5">
    <source>
        <dbReference type="EMBL" id="MRV71951.1"/>
    </source>
</evidence>
<gene>
    <name evidence="5" type="ORF">GJ700_09515</name>
</gene>
<keyword evidence="3" id="KW-0812">Transmembrane</keyword>
<dbReference type="EC" id="2.7.7.65" evidence="1"/>
<keyword evidence="3" id="KW-0472">Membrane</keyword>
<dbReference type="GO" id="GO:1902201">
    <property type="term" value="P:negative regulation of bacterial-type flagellum-dependent cell motility"/>
    <property type="evidence" value="ECO:0007669"/>
    <property type="project" value="TreeGrafter"/>
</dbReference>
<sequence length="371" mass="40735">MMAAGDILTLNLDGAYLQRKFQAYRHQTSLVLILAAMMGAAQWFIDRELDPAAARGLLWARLAYLWMLLPAWAILRVGSHVTGALLALASLTLAQLHDIAILRQLEGGIATTVMSFVFYPMLLVLLCLGYSLFVNWAGLALLSANPLMLASAGWLAPFPYQLYSMAIWPTAIFMLLICAAFSLGYHQRYMLEMALEQASNMDPLTGVANRRHFQQRLQQEASRFVRLSQTCALLMIDIDHFKRINDTHGHPTGDRTIQALAGICASSSRDVDLVARLGGEEFAVLVPGTDLDGARALAERIRSQVQELTLHSDAGLAFQWTVSIGIASLARQPAGNLDAAALGEQLMAHADQALYAAKNAGRNRVLEFIQR</sequence>
<feature type="domain" description="GGDEF" evidence="4">
    <location>
        <begin position="229"/>
        <end position="370"/>
    </location>
</feature>
<dbReference type="InterPro" id="IPR048431">
    <property type="entry name" value="MASE8"/>
</dbReference>
<dbReference type="Pfam" id="PF20968">
    <property type="entry name" value="MASE8"/>
    <property type="match status" value="1"/>
</dbReference>
<dbReference type="SMART" id="SM00267">
    <property type="entry name" value="GGDEF"/>
    <property type="match status" value="1"/>
</dbReference>
<accession>A0A7X2ILC0</accession>
<organism evidence="5 6">
    <name type="scientific">Pseudoduganella rivuli</name>
    <dbReference type="NCBI Taxonomy" id="2666085"/>
    <lineage>
        <taxon>Bacteria</taxon>
        <taxon>Pseudomonadati</taxon>
        <taxon>Pseudomonadota</taxon>
        <taxon>Betaproteobacteria</taxon>
        <taxon>Burkholderiales</taxon>
        <taxon>Oxalobacteraceae</taxon>
        <taxon>Telluria group</taxon>
        <taxon>Pseudoduganella</taxon>
    </lineage>
</organism>
<dbReference type="InterPro" id="IPR000160">
    <property type="entry name" value="GGDEF_dom"/>
</dbReference>
<dbReference type="PANTHER" id="PTHR45138">
    <property type="entry name" value="REGULATORY COMPONENTS OF SENSORY TRANSDUCTION SYSTEM"/>
    <property type="match status" value="1"/>
</dbReference>
<dbReference type="InterPro" id="IPR050469">
    <property type="entry name" value="Diguanylate_Cyclase"/>
</dbReference>
<keyword evidence="6" id="KW-1185">Reference proteome</keyword>
<dbReference type="InterPro" id="IPR043128">
    <property type="entry name" value="Rev_trsase/Diguanyl_cyclase"/>
</dbReference>
<dbReference type="GO" id="GO:0052621">
    <property type="term" value="F:diguanylate cyclase activity"/>
    <property type="evidence" value="ECO:0007669"/>
    <property type="project" value="UniProtKB-EC"/>
</dbReference>
<dbReference type="SUPFAM" id="SSF55073">
    <property type="entry name" value="Nucleotide cyclase"/>
    <property type="match status" value="1"/>
</dbReference>
<feature type="transmembrane region" description="Helical" evidence="3">
    <location>
        <begin position="82"/>
        <end position="102"/>
    </location>
</feature>
<dbReference type="RefSeq" id="WP_154373035.1">
    <property type="nucleotide sequence ID" value="NZ_WKJJ01000005.1"/>
</dbReference>
<dbReference type="Gene3D" id="3.30.70.270">
    <property type="match status" value="1"/>
</dbReference>
<dbReference type="GO" id="GO:0005886">
    <property type="term" value="C:plasma membrane"/>
    <property type="evidence" value="ECO:0007669"/>
    <property type="project" value="TreeGrafter"/>
</dbReference>
<dbReference type="NCBIfam" id="TIGR00254">
    <property type="entry name" value="GGDEF"/>
    <property type="match status" value="1"/>
</dbReference>
<protein>
    <recommendedName>
        <fullName evidence="1">diguanylate cyclase</fullName>
        <ecNumber evidence="1">2.7.7.65</ecNumber>
    </recommendedName>
</protein>
<dbReference type="Pfam" id="PF00990">
    <property type="entry name" value="GGDEF"/>
    <property type="match status" value="1"/>
</dbReference>
<proteinExistence type="predicted"/>
<evidence type="ECO:0000259" key="4">
    <source>
        <dbReference type="PROSITE" id="PS50887"/>
    </source>
</evidence>
<keyword evidence="3" id="KW-1133">Transmembrane helix</keyword>
<dbReference type="FunFam" id="3.30.70.270:FF:000001">
    <property type="entry name" value="Diguanylate cyclase domain protein"/>
    <property type="match status" value="1"/>
</dbReference>
<dbReference type="CDD" id="cd01949">
    <property type="entry name" value="GGDEF"/>
    <property type="match status" value="1"/>
</dbReference>
<dbReference type="Proteomes" id="UP000446768">
    <property type="component" value="Unassembled WGS sequence"/>
</dbReference>
<comment type="caution">
    <text evidence="5">The sequence shown here is derived from an EMBL/GenBank/DDBJ whole genome shotgun (WGS) entry which is preliminary data.</text>
</comment>
<evidence type="ECO:0000256" key="3">
    <source>
        <dbReference type="SAM" id="Phobius"/>
    </source>
</evidence>
<dbReference type="GO" id="GO:0043709">
    <property type="term" value="P:cell adhesion involved in single-species biofilm formation"/>
    <property type="evidence" value="ECO:0007669"/>
    <property type="project" value="TreeGrafter"/>
</dbReference>
<feature type="transmembrane region" description="Helical" evidence="3">
    <location>
        <begin position="28"/>
        <end position="45"/>
    </location>
</feature>
<evidence type="ECO:0000256" key="1">
    <source>
        <dbReference type="ARBA" id="ARBA00012528"/>
    </source>
</evidence>
<dbReference type="AlphaFoldDB" id="A0A7X2ILC0"/>
<evidence type="ECO:0000313" key="6">
    <source>
        <dbReference type="Proteomes" id="UP000446768"/>
    </source>
</evidence>
<dbReference type="EMBL" id="WKJJ01000005">
    <property type="protein sequence ID" value="MRV71951.1"/>
    <property type="molecule type" value="Genomic_DNA"/>
</dbReference>
<dbReference type="InterPro" id="IPR029787">
    <property type="entry name" value="Nucleotide_cyclase"/>
</dbReference>
<feature type="transmembrane region" description="Helical" evidence="3">
    <location>
        <begin position="162"/>
        <end position="185"/>
    </location>
</feature>
<reference evidence="5 6" key="1">
    <citation type="submission" date="2019-11" db="EMBL/GenBank/DDBJ databases">
        <title>Novel species isolated from a subtropical stream in China.</title>
        <authorList>
            <person name="Lu H."/>
        </authorList>
    </citation>
    <scope>NUCLEOTIDE SEQUENCE [LARGE SCALE GENOMIC DNA]</scope>
    <source>
        <strain evidence="5 6">FT92W</strain>
    </source>
</reference>
<comment type="catalytic activity">
    <reaction evidence="2">
        <text>2 GTP = 3',3'-c-di-GMP + 2 diphosphate</text>
        <dbReference type="Rhea" id="RHEA:24898"/>
        <dbReference type="ChEBI" id="CHEBI:33019"/>
        <dbReference type="ChEBI" id="CHEBI:37565"/>
        <dbReference type="ChEBI" id="CHEBI:58805"/>
        <dbReference type="EC" id="2.7.7.65"/>
    </reaction>
</comment>